<dbReference type="EMBL" id="UZAH01002440">
    <property type="protein sequence ID" value="VDO22076.1"/>
    <property type="molecule type" value="Genomic_DNA"/>
</dbReference>
<accession>A0A183F6X1</accession>
<evidence type="ECO:0000313" key="2">
    <source>
        <dbReference type="EMBL" id="VDO22076.1"/>
    </source>
</evidence>
<protein>
    <submittedName>
        <fullName evidence="2 4">Uncharacterized protein</fullName>
    </submittedName>
</protein>
<dbReference type="AlphaFoldDB" id="A0A183F6X1"/>
<accession>A0A3P7TKW0</accession>
<reference evidence="4" key="2">
    <citation type="submission" date="2019-09" db="UniProtKB">
        <authorList>
            <consortium name="WormBaseParasite"/>
        </authorList>
    </citation>
    <scope>IDENTIFICATION</scope>
</reference>
<organism evidence="3 4">
    <name type="scientific">Heligmosomoides polygyrus</name>
    <name type="common">Parasitic roundworm</name>
    <dbReference type="NCBI Taxonomy" id="6339"/>
    <lineage>
        <taxon>Eukaryota</taxon>
        <taxon>Metazoa</taxon>
        <taxon>Ecdysozoa</taxon>
        <taxon>Nematoda</taxon>
        <taxon>Chromadorea</taxon>
        <taxon>Rhabditida</taxon>
        <taxon>Rhabditina</taxon>
        <taxon>Rhabditomorpha</taxon>
        <taxon>Strongyloidea</taxon>
        <taxon>Heligmosomidae</taxon>
        <taxon>Heligmosomoides</taxon>
    </lineage>
</organism>
<evidence type="ECO:0000313" key="4">
    <source>
        <dbReference type="WBParaSite" id="HPBE_0000191301-mRNA-1"/>
    </source>
</evidence>
<feature type="region of interest" description="Disordered" evidence="1">
    <location>
        <begin position="1"/>
        <end position="68"/>
    </location>
</feature>
<name>A0A183F6X1_HELPZ</name>
<sequence>MGTPSSRLPDPAGNVKIHTVAERTPPHVHRAGRGREHSTRRCWRLREGKATSSALVSPEGSEPSRSQLGCGRALRNVIVEEQRTAAKSNWQDAEWNSIAASEAPLWLTAALRLPSSWTAASAPQGHGLPAAAALAG</sequence>
<dbReference type="WBParaSite" id="HPBE_0000191301-mRNA-1">
    <property type="protein sequence ID" value="HPBE_0000191301-mRNA-1"/>
    <property type="gene ID" value="HPBE_0000191301"/>
</dbReference>
<keyword evidence="3" id="KW-1185">Reference proteome</keyword>
<proteinExistence type="predicted"/>
<dbReference type="Proteomes" id="UP000050761">
    <property type="component" value="Unassembled WGS sequence"/>
</dbReference>
<evidence type="ECO:0000256" key="1">
    <source>
        <dbReference type="SAM" id="MobiDB-lite"/>
    </source>
</evidence>
<feature type="compositionally biased region" description="Basic and acidic residues" evidence="1">
    <location>
        <begin position="33"/>
        <end position="49"/>
    </location>
</feature>
<reference evidence="2 3" key="1">
    <citation type="submission" date="2018-11" db="EMBL/GenBank/DDBJ databases">
        <authorList>
            <consortium name="Pathogen Informatics"/>
        </authorList>
    </citation>
    <scope>NUCLEOTIDE SEQUENCE [LARGE SCALE GENOMIC DNA]</scope>
</reference>
<gene>
    <name evidence="2" type="ORF">HPBE_LOCUS1914</name>
</gene>
<evidence type="ECO:0000313" key="3">
    <source>
        <dbReference type="Proteomes" id="UP000050761"/>
    </source>
</evidence>